<dbReference type="PANTHER" id="PTHR33392">
    <property type="entry name" value="POLYISOPRENYL-TEICHOIC ACID--PEPTIDOGLYCAN TEICHOIC ACID TRANSFERASE TAGU"/>
    <property type="match status" value="1"/>
</dbReference>
<feature type="compositionally biased region" description="Basic residues" evidence="2">
    <location>
        <begin position="36"/>
        <end position="45"/>
    </location>
</feature>
<dbReference type="NCBIfam" id="TIGR00350">
    <property type="entry name" value="lytR_cpsA_psr"/>
    <property type="match status" value="1"/>
</dbReference>
<comment type="similarity">
    <text evidence="1">Belongs to the LytR/CpsA/Psr (LCP) family.</text>
</comment>
<dbReference type="Pfam" id="PF13399">
    <property type="entry name" value="LytR_C"/>
    <property type="match status" value="1"/>
</dbReference>
<evidence type="ECO:0000259" key="4">
    <source>
        <dbReference type="Pfam" id="PF03816"/>
    </source>
</evidence>
<dbReference type="InterPro" id="IPR004474">
    <property type="entry name" value="LytR_CpsA_psr"/>
</dbReference>
<dbReference type="RefSeq" id="WP_377790803.1">
    <property type="nucleotide sequence ID" value="NZ_JBHLYQ010000242.1"/>
</dbReference>
<sequence>MPDPDAPFSALNASQPTRPVPGRVMPGRAGQPPSRTARRRSARRRRRLRRTIVVATVLVGIVVLLAGGGYLYALYRYHQIHKDKVGNLVSEADTKGVNILLIGENCRSCLNGKQANAFGTGSEVGGNRSDVTMLLHLDPATHTASVVSIPRDSFVPIPGTDKANRVDDALNTGPSELVKTIEDDYGIPINHFVGLNFDTFQGVVNSLGGIKMYFPDPVKDAYSGLNIPNPGCHLLNGFQALAVVRARHMYYEVNGQWYYDPTGDISRIHRDHEFLKVLAAEVKPRLHNPLTVNSLLGSIAPDLQVDSGFGLNEMISLVLAFRNVDPATVPTATEPVFEVPGDFTYDGVPGYGSVVFPVSPTDYTLLWQRFGIKTPAIAPGTTVSVLNGSGIAGQAAAVGQALTSLGEHVVNVGNATPSSDPAETIVYYRPGYQKQAMALLPHLSGNAVMGERNLPNGLDLQVVTGTYLSVTGTPASTSATGSSAASSPASGTGTSSATSGAQGQPVPSVDVTPATEPLPSYDPRACPAGMPVTPVS</sequence>
<organism evidence="6 7">
    <name type="scientific">Aciditerrimonas ferrireducens</name>
    <dbReference type="NCBI Taxonomy" id="667306"/>
    <lineage>
        <taxon>Bacteria</taxon>
        <taxon>Bacillati</taxon>
        <taxon>Actinomycetota</taxon>
        <taxon>Acidimicrobiia</taxon>
        <taxon>Acidimicrobiales</taxon>
        <taxon>Acidimicrobiaceae</taxon>
        <taxon>Aciditerrimonas</taxon>
    </lineage>
</organism>
<reference evidence="6 7" key="1">
    <citation type="submission" date="2024-09" db="EMBL/GenBank/DDBJ databases">
        <authorList>
            <person name="Sun Q."/>
            <person name="Mori K."/>
        </authorList>
    </citation>
    <scope>NUCLEOTIDE SEQUENCE [LARGE SCALE GENOMIC DNA]</scope>
    <source>
        <strain evidence="6 7">JCM 15389</strain>
    </source>
</reference>
<name>A0ABV6C9Z3_9ACTN</name>
<evidence type="ECO:0000256" key="1">
    <source>
        <dbReference type="ARBA" id="ARBA00006068"/>
    </source>
</evidence>
<dbReference type="PANTHER" id="PTHR33392:SF6">
    <property type="entry name" value="POLYISOPRENYL-TEICHOIC ACID--PEPTIDOGLYCAN TEICHOIC ACID TRANSFERASE TAGU"/>
    <property type="match status" value="1"/>
</dbReference>
<keyword evidence="3" id="KW-0472">Membrane</keyword>
<evidence type="ECO:0000259" key="5">
    <source>
        <dbReference type="Pfam" id="PF13399"/>
    </source>
</evidence>
<evidence type="ECO:0000313" key="6">
    <source>
        <dbReference type="EMBL" id="MFC0083067.1"/>
    </source>
</evidence>
<feature type="domain" description="LytR/CpsA/Psr regulator C-terminal" evidence="5">
    <location>
        <begin position="381"/>
        <end position="465"/>
    </location>
</feature>
<dbReference type="InterPro" id="IPR027381">
    <property type="entry name" value="LytR/CpsA/Psr_C"/>
</dbReference>
<feature type="compositionally biased region" description="Low complexity" evidence="2">
    <location>
        <begin position="473"/>
        <end position="501"/>
    </location>
</feature>
<feature type="region of interest" description="Disordered" evidence="2">
    <location>
        <begin position="1"/>
        <end position="45"/>
    </location>
</feature>
<evidence type="ECO:0000256" key="2">
    <source>
        <dbReference type="SAM" id="MobiDB-lite"/>
    </source>
</evidence>
<dbReference type="Gene3D" id="3.40.630.190">
    <property type="entry name" value="LCP protein"/>
    <property type="match status" value="1"/>
</dbReference>
<dbReference type="Gene3D" id="3.30.70.2390">
    <property type="match status" value="1"/>
</dbReference>
<evidence type="ECO:0000256" key="3">
    <source>
        <dbReference type="SAM" id="Phobius"/>
    </source>
</evidence>
<gene>
    <name evidence="6" type="ORF">ACFFRE_13105</name>
</gene>
<accession>A0ABV6C9Z3</accession>
<comment type="caution">
    <text evidence="6">The sequence shown here is derived from an EMBL/GenBank/DDBJ whole genome shotgun (WGS) entry which is preliminary data.</text>
</comment>
<feature type="transmembrane region" description="Helical" evidence="3">
    <location>
        <begin position="52"/>
        <end position="75"/>
    </location>
</feature>
<proteinExistence type="inferred from homology"/>
<feature type="region of interest" description="Disordered" evidence="2">
    <location>
        <begin position="473"/>
        <end position="536"/>
    </location>
</feature>
<keyword evidence="3" id="KW-0812">Transmembrane</keyword>
<dbReference type="Proteomes" id="UP001589788">
    <property type="component" value="Unassembled WGS sequence"/>
</dbReference>
<keyword evidence="3" id="KW-1133">Transmembrane helix</keyword>
<feature type="domain" description="Cell envelope-related transcriptional attenuator" evidence="4">
    <location>
        <begin position="128"/>
        <end position="283"/>
    </location>
</feature>
<dbReference type="Pfam" id="PF03816">
    <property type="entry name" value="LytR_cpsA_psr"/>
    <property type="match status" value="1"/>
</dbReference>
<dbReference type="InterPro" id="IPR050922">
    <property type="entry name" value="LytR/CpsA/Psr_CW_biosynth"/>
</dbReference>
<protein>
    <submittedName>
        <fullName evidence="6">LCP family protein</fullName>
    </submittedName>
</protein>
<dbReference type="EMBL" id="JBHLYQ010000242">
    <property type="protein sequence ID" value="MFC0083067.1"/>
    <property type="molecule type" value="Genomic_DNA"/>
</dbReference>
<keyword evidence="7" id="KW-1185">Reference proteome</keyword>
<evidence type="ECO:0000313" key="7">
    <source>
        <dbReference type="Proteomes" id="UP001589788"/>
    </source>
</evidence>